<dbReference type="Proteomes" id="UP000025227">
    <property type="component" value="Unplaced"/>
</dbReference>
<feature type="domain" description="Tyrosine specific protein phosphatases" evidence="3">
    <location>
        <begin position="249"/>
        <end position="322"/>
    </location>
</feature>
<dbReference type="OrthoDB" id="6144703at2759"/>
<dbReference type="SUPFAM" id="SSF52799">
    <property type="entry name" value="(Phosphotyrosine protein) phosphatases II"/>
    <property type="match status" value="1"/>
</dbReference>
<dbReference type="SMART" id="SM00404">
    <property type="entry name" value="PTPc_motif"/>
    <property type="match status" value="1"/>
</dbReference>
<feature type="domain" description="Tyrosine-protein phosphatase" evidence="2">
    <location>
        <begin position="73"/>
        <end position="331"/>
    </location>
</feature>
<evidence type="ECO:0000313" key="4">
    <source>
        <dbReference type="Proteomes" id="UP000025227"/>
    </source>
</evidence>
<name>A0A7I4YB28_HAECO</name>
<dbReference type="AlphaFoldDB" id="A0A7I4YB28"/>
<dbReference type="PROSITE" id="PS50056">
    <property type="entry name" value="TYR_PHOSPHATASE_2"/>
    <property type="match status" value="1"/>
</dbReference>
<dbReference type="PRINTS" id="PR00700">
    <property type="entry name" value="PRTYPHPHTASE"/>
</dbReference>
<sequence length="360" mass="41593">MATKVGRRTLRQRRRTVEATYEEPEEKAPSSDQAAPKKSPGTYRRTGPSLHPELEKHLSTFVETFCTLGVDGLRKQFRESLVSYRPPEDKYKFKAFESHPDKNRYMDIVCLDETRVRLTLNVPPATDYIHANWIKFEGHDKEYIATQAPLDNTIEDFWRMVFQVGSPHIVNLTKLTEDGKIKCSQYWPLEPGQYQTYGTMFVNTKKVETEGKFVIYTVEVLPEGCSNSNIVKVLHMTTWPDRGLPLSGRHALRIIRQVRSDKLENGPIIMHCSAGIGRTGTIILIDVILRRLFRCKEVNLADLFRKLRNQRASCIQSEEQYVFIVLSVLDYIQTKCPKFKDKVNKYKEDFKAAMLPPQSN</sequence>
<evidence type="ECO:0000259" key="2">
    <source>
        <dbReference type="PROSITE" id="PS50055"/>
    </source>
</evidence>
<dbReference type="OMA" id="IHANWLK"/>
<organism evidence="4 5">
    <name type="scientific">Haemonchus contortus</name>
    <name type="common">Barber pole worm</name>
    <dbReference type="NCBI Taxonomy" id="6289"/>
    <lineage>
        <taxon>Eukaryota</taxon>
        <taxon>Metazoa</taxon>
        <taxon>Ecdysozoa</taxon>
        <taxon>Nematoda</taxon>
        <taxon>Chromadorea</taxon>
        <taxon>Rhabditida</taxon>
        <taxon>Rhabditina</taxon>
        <taxon>Rhabditomorpha</taxon>
        <taxon>Strongyloidea</taxon>
        <taxon>Trichostrongylidae</taxon>
        <taxon>Haemonchus</taxon>
    </lineage>
</organism>
<protein>
    <submittedName>
        <fullName evidence="5">Protein-tyrosine phosphatase</fullName>
    </submittedName>
</protein>
<dbReference type="GO" id="GO:0004725">
    <property type="term" value="F:protein tyrosine phosphatase activity"/>
    <property type="evidence" value="ECO:0007669"/>
    <property type="project" value="InterPro"/>
</dbReference>
<dbReference type="InterPro" id="IPR000387">
    <property type="entry name" value="Tyr_Pase_dom"/>
</dbReference>
<accession>A0A7I4YB28</accession>
<dbReference type="InterPro" id="IPR016130">
    <property type="entry name" value="Tyr_Pase_AS"/>
</dbReference>
<dbReference type="WBParaSite" id="HCON_00072300-00001">
    <property type="protein sequence ID" value="HCON_00072300-00001"/>
    <property type="gene ID" value="HCON_00072300"/>
</dbReference>
<dbReference type="SMART" id="SM00194">
    <property type="entry name" value="PTPc"/>
    <property type="match status" value="1"/>
</dbReference>
<feature type="region of interest" description="Disordered" evidence="1">
    <location>
        <begin position="1"/>
        <end position="50"/>
    </location>
</feature>
<dbReference type="Pfam" id="PF00102">
    <property type="entry name" value="Y_phosphatase"/>
    <property type="match status" value="1"/>
</dbReference>
<evidence type="ECO:0000259" key="3">
    <source>
        <dbReference type="PROSITE" id="PS50056"/>
    </source>
</evidence>
<dbReference type="InterPro" id="IPR000242">
    <property type="entry name" value="PTP_cat"/>
</dbReference>
<evidence type="ECO:0000313" key="5">
    <source>
        <dbReference type="WBParaSite" id="HCON_00072300-00001"/>
    </source>
</evidence>
<dbReference type="PROSITE" id="PS00383">
    <property type="entry name" value="TYR_PHOSPHATASE_1"/>
    <property type="match status" value="1"/>
</dbReference>
<dbReference type="Gene3D" id="3.90.190.10">
    <property type="entry name" value="Protein tyrosine phosphatase superfamily"/>
    <property type="match status" value="1"/>
</dbReference>
<proteinExistence type="predicted"/>
<dbReference type="InterPro" id="IPR029021">
    <property type="entry name" value="Prot-tyrosine_phosphatase-like"/>
</dbReference>
<evidence type="ECO:0000256" key="1">
    <source>
        <dbReference type="SAM" id="MobiDB-lite"/>
    </source>
</evidence>
<dbReference type="InterPro" id="IPR003595">
    <property type="entry name" value="Tyr_Pase_cat"/>
</dbReference>
<keyword evidence="4" id="KW-1185">Reference proteome</keyword>
<feature type="compositionally biased region" description="Basic residues" evidence="1">
    <location>
        <begin position="1"/>
        <end position="14"/>
    </location>
</feature>
<dbReference type="CDD" id="cd00047">
    <property type="entry name" value="PTPc"/>
    <property type="match status" value="1"/>
</dbReference>
<dbReference type="PANTHER" id="PTHR23219:SF13">
    <property type="entry name" value="TYROSINE-PROTEIN PHOSPHATASE DOMAIN-CONTAINING PROTEIN"/>
    <property type="match status" value="1"/>
</dbReference>
<dbReference type="PROSITE" id="PS50055">
    <property type="entry name" value="TYR_PHOSPHATASE_PTP"/>
    <property type="match status" value="1"/>
</dbReference>
<reference evidence="5" key="1">
    <citation type="submission" date="2020-12" db="UniProtKB">
        <authorList>
            <consortium name="WormBaseParasite"/>
        </authorList>
    </citation>
    <scope>IDENTIFICATION</scope>
    <source>
        <strain evidence="5">MHco3</strain>
    </source>
</reference>
<dbReference type="PANTHER" id="PTHR23219">
    <property type="entry name" value="TYROSINE-PROTEIN PHOSPHATASE C15H7.3-RELATED"/>
    <property type="match status" value="1"/>
</dbReference>